<keyword evidence="2" id="KW-1185">Reference proteome</keyword>
<proteinExistence type="predicted"/>
<organism evidence="1 2">
    <name type="scientific">Naganishia friedmannii</name>
    <dbReference type="NCBI Taxonomy" id="89922"/>
    <lineage>
        <taxon>Eukaryota</taxon>
        <taxon>Fungi</taxon>
        <taxon>Dikarya</taxon>
        <taxon>Basidiomycota</taxon>
        <taxon>Agaricomycotina</taxon>
        <taxon>Tremellomycetes</taxon>
        <taxon>Filobasidiales</taxon>
        <taxon>Filobasidiaceae</taxon>
        <taxon>Naganishia</taxon>
    </lineage>
</organism>
<dbReference type="EMBL" id="JASBWT010000016">
    <property type="protein sequence ID" value="KAJ9097681.1"/>
    <property type="molecule type" value="Genomic_DNA"/>
</dbReference>
<dbReference type="Proteomes" id="UP001227268">
    <property type="component" value="Unassembled WGS sequence"/>
</dbReference>
<protein>
    <submittedName>
        <fullName evidence="1">Uncharacterized protein</fullName>
    </submittedName>
</protein>
<name>A0ACC2VFQ5_9TREE</name>
<comment type="caution">
    <text evidence="1">The sequence shown here is derived from an EMBL/GenBank/DDBJ whole genome shotgun (WGS) entry which is preliminary data.</text>
</comment>
<evidence type="ECO:0000313" key="2">
    <source>
        <dbReference type="Proteomes" id="UP001227268"/>
    </source>
</evidence>
<accession>A0ACC2VFQ5</accession>
<sequence>MLVALRMLIPYQKPISGDESAHDSYDTKTETDVIGVRIEESYPIRYIPADTFTVERIMSDILNMYIAAKLSRRRKAKKVDQGLREVGEKLKVLEKESSFDNGSESPLNRKRTPENSSPRCDSAAEADEDPICQKGEDLRRRNSHLLVPSPTSPKDIARQPHVLQSSDDISRTAQKQRRHVQVNCPNSLANQLRHPKMRSHNTTQTSLTAPDLNDSRALPEGLRERIWKHGTHAVTRTHVLSKNNRWKTLQTTTAAGSPSAPVEPSQLWREASRNLDSDDDIADQLFWKDEVKRDDSATLPVINYSHPRRAILNGSDLPVTHTLTSPRSGSAKLLPNNYQAQHVNSILSYASSPRGTSDTDGTRLGSSPVNWELSAFDDEVADGEAYMNRAGDDFSVMRIRQGEHVEQRQSHGVSTQTMENGELNNGMAYLANVGTALQPNATRRESAVWNVT</sequence>
<gene>
    <name evidence="1" type="ORF">QFC21_004718</name>
</gene>
<reference evidence="1" key="1">
    <citation type="submission" date="2023-04" db="EMBL/GenBank/DDBJ databases">
        <title>Draft Genome sequencing of Naganishia species isolated from polar environments using Oxford Nanopore Technology.</title>
        <authorList>
            <person name="Leo P."/>
            <person name="Venkateswaran K."/>
        </authorList>
    </citation>
    <scope>NUCLEOTIDE SEQUENCE</scope>
    <source>
        <strain evidence="1">MNA-CCFEE 5423</strain>
    </source>
</reference>
<evidence type="ECO:0000313" key="1">
    <source>
        <dbReference type="EMBL" id="KAJ9097681.1"/>
    </source>
</evidence>